<dbReference type="AlphaFoldDB" id="A0A017TI77"/>
<dbReference type="InterPro" id="IPR036318">
    <property type="entry name" value="FAD-bd_PCMH-like_sf"/>
</dbReference>
<keyword evidence="2" id="KW-1003">Cell membrane</keyword>
<gene>
    <name evidence="13" type="ORF">CAP_0067</name>
</gene>
<dbReference type="Pfam" id="PF03471">
    <property type="entry name" value="CorC_HlyC"/>
    <property type="match status" value="1"/>
</dbReference>
<keyword evidence="4" id="KW-0677">Repeat</keyword>
<keyword evidence="6 8" id="KW-0129">CBS domain</keyword>
<evidence type="ECO:0000256" key="1">
    <source>
        <dbReference type="ARBA" id="ARBA00004651"/>
    </source>
</evidence>
<dbReference type="CDD" id="cd04590">
    <property type="entry name" value="CBS_pair_CorC_HlyC_assoc"/>
    <property type="match status" value="1"/>
</dbReference>
<feature type="transmembrane region" description="Helical" evidence="10">
    <location>
        <begin position="58"/>
        <end position="76"/>
    </location>
</feature>
<evidence type="ECO:0000256" key="9">
    <source>
        <dbReference type="PROSITE-ProRule" id="PRU01193"/>
    </source>
</evidence>
<dbReference type="PANTHER" id="PTHR43099">
    <property type="entry name" value="UPF0053 PROTEIN YRKA"/>
    <property type="match status" value="1"/>
</dbReference>
<feature type="domain" description="CBS" evidence="11">
    <location>
        <begin position="284"/>
        <end position="341"/>
    </location>
</feature>
<evidence type="ECO:0000256" key="10">
    <source>
        <dbReference type="SAM" id="Phobius"/>
    </source>
</evidence>
<dbReference type="Pfam" id="PF01595">
    <property type="entry name" value="CNNM"/>
    <property type="match status" value="1"/>
</dbReference>
<organism evidence="13 14">
    <name type="scientific">Chondromyces apiculatus DSM 436</name>
    <dbReference type="NCBI Taxonomy" id="1192034"/>
    <lineage>
        <taxon>Bacteria</taxon>
        <taxon>Pseudomonadati</taxon>
        <taxon>Myxococcota</taxon>
        <taxon>Polyangia</taxon>
        <taxon>Polyangiales</taxon>
        <taxon>Polyangiaceae</taxon>
        <taxon>Chondromyces</taxon>
    </lineage>
</organism>
<dbReference type="Proteomes" id="UP000019678">
    <property type="component" value="Unassembled WGS sequence"/>
</dbReference>
<dbReference type="SUPFAM" id="SSF56176">
    <property type="entry name" value="FAD-binding/transporter-associated domain-like"/>
    <property type="match status" value="1"/>
</dbReference>
<dbReference type="PROSITE" id="PS51846">
    <property type="entry name" value="CNNM"/>
    <property type="match status" value="1"/>
</dbReference>
<keyword evidence="7 9" id="KW-0472">Membrane</keyword>
<evidence type="ECO:0000256" key="7">
    <source>
        <dbReference type="ARBA" id="ARBA00023136"/>
    </source>
</evidence>
<dbReference type="eggNOG" id="COG1253">
    <property type="taxonomic scope" value="Bacteria"/>
</dbReference>
<feature type="transmembrane region" description="Helical" evidence="10">
    <location>
        <begin position="135"/>
        <end position="157"/>
    </location>
</feature>
<dbReference type="InterPro" id="IPR002550">
    <property type="entry name" value="CNNM"/>
</dbReference>
<evidence type="ECO:0000313" key="13">
    <source>
        <dbReference type="EMBL" id="EYF08983.1"/>
    </source>
</evidence>
<dbReference type="STRING" id="1192034.CAP_0067"/>
<dbReference type="InterPro" id="IPR046342">
    <property type="entry name" value="CBS_dom_sf"/>
</dbReference>
<dbReference type="EMBL" id="ASRX01000001">
    <property type="protein sequence ID" value="EYF08983.1"/>
    <property type="molecule type" value="Genomic_DNA"/>
</dbReference>
<keyword evidence="3 9" id="KW-0812">Transmembrane</keyword>
<reference evidence="13 14" key="1">
    <citation type="submission" date="2013-05" db="EMBL/GenBank/DDBJ databases">
        <title>Genome assembly of Chondromyces apiculatus DSM 436.</title>
        <authorList>
            <person name="Sharma G."/>
            <person name="Khatri I."/>
            <person name="Kaur C."/>
            <person name="Mayilraj S."/>
            <person name="Subramanian S."/>
        </authorList>
    </citation>
    <scope>NUCLEOTIDE SEQUENCE [LARGE SCALE GENOMIC DNA]</scope>
    <source>
        <strain evidence="13 14">DSM 436</strain>
    </source>
</reference>
<dbReference type="PANTHER" id="PTHR43099:SF5">
    <property type="entry name" value="HLYC_CORC FAMILY TRANSPORTER"/>
    <property type="match status" value="1"/>
</dbReference>
<evidence type="ECO:0000313" key="14">
    <source>
        <dbReference type="Proteomes" id="UP000019678"/>
    </source>
</evidence>
<comment type="subcellular location">
    <subcellularLocation>
        <location evidence="1">Cell membrane</location>
        <topology evidence="1">Multi-pass membrane protein</topology>
    </subcellularLocation>
</comment>
<feature type="transmembrane region" description="Helical" evidence="10">
    <location>
        <begin position="6"/>
        <end position="27"/>
    </location>
</feature>
<name>A0A017TI77_9BACT</name>
<evidence type="ECO:0000259" key="11">
    <source>
        <dbReference type="PROSITE" id="PS51371"/>
    </source>
</evidence>
<dbReference type="InterPro" id="IPR005170">
    <property type="entry name" value="Transptr-assoc_dom"/>
</dbReference>
<evidence type="ECO:0000256" key="8">
    <source>
        <dbReference type="PROSITE-ProRule" id="PRU00703"/>
    </source>
</evidence>
<evidence type="ECO:0000256" key="5">
    <source>
        <dbReference type="ARBA" id="ARBA00022989"/>
    </source>
</evidence>
<sequence>MTIVYLLATALLVLLNAFFVASEFAIVKMRPTRLEQLVREGNAQAKLALRMSQHLDSYLSANQLGITLASLGLGWLGEPAIAHLIEPLLEPFGKWAGVGAHGIAVAISFIVITALHTVIGELAPKSLAIQRTEQVTLLAAYPLHGFFLMAWPVIWVLNSLANAFVRLFGLQPAGEEEIAHTSEELRLLLTRSPAGLDPALRSMLVRIFDLRRRTARNVMSLRTDAATLRGNMTIDEAVRHAGDAGYSRYPVLDETGKTVLGYLHLRDLFDVLSGRRRASRVAELLRKPIFARDNITVERLRLEMQARQVPVAIITSATGEFIGLVTMEDLLEEIVGEIRDENDEEVPPIHRRGGGIVDVDGRVLLADLERDAHITLLPEVKSVETVGGYMIARLEHPPEAGERVECEGHTLVAIDVAGRRVRRVRIVPTEPEAPIPPKE</sequence>
<dbReference type="InterPro" id="IPR044751">
    <property type="entry name" value="Ion_transp-like_CBS"/>
</dbReference>
<dbReference type="Pfam" id="PF00571">
    <property type="entry name" value="CBS"/>
    <property type="match status" value="2"/>
</dbReference>
<accession>A0A017TI77</accession>
<dbReference type="InterPro" id="IPR051676">
    <property type="entry name" value="UPF0053_domain"/>
</dbReference>
<protein>
    <submittedName>
        <fullName evidence="13">Hemolysins and protein containing CBS domain protein</fullName>
    </submittedName>
</protein>
<evidence type="ECO:0000256" key="6">
    <source>
        <dbReference type="ARBA" id="ARBA00023122"/>
    </source>
</evidence>
<dbReference type="GO" id="GO:0005886">
    <property type="term" value="C:plasma membrane"/>
    <property type="evidence" value="ECO:0007669"/>
    <property type="project" value="UniProtKB-SubCell"/>
</dbReference>
<dbReference type="Gene3D" id="3.10.580.10">
    <property type="entry name" value="CBS-domain"/>
    <property type="match status" value="1"/>
</dbReference>
<dbReference type="SUPFAM" id="SSF54631">
    <property type="entry name" value="CBS-domain pair"/>
    <property type="match status" value="1"/>
</dbReference>
<dbReference type="GO" id="GO:0050660">
    <property type="term" value="F:flavin adenine dinucleotide binding"/>
    <property type="evidence" value="ECO:0007669"/>
    <property type="project" value="InterPro"/>
</dbReference>
<dbReference type="InterPro" id="IPR000644">
    <property type="entry name" value="CBS_dom"/>
</dbReference>
<keyword evidence="5 9" id="KW-1133">Transmembrane helix</keyword>
<dbReference type="Gene3D" id="3.30.465.10">
    <property type="match status" value="1"/>
</dbReference>
<proteinExistence type="predicted"/>
<feature type="transmembrane region" description="Helical" evidence="10">
    <location>
        <begin position="96"/>
        <end position="123"/>
    </location>
</feature>
<feature type="domain" description="CNNM transmembrane" evidence="12">
    <location>
        <begin position="1"/>
        <end position="200"/>
    </location>
</feature>
<dbReference type="PROSITE" id="PS51371">
    <property type="entry name" value="CBS"/>
    <property type="match status" value="2"/>
</dbReference>
<comment type="caution">
    <text evidence="13">The sequence shown here is derived from an EMBL/GenBank/DDBJ whole genome shotgun (WGS) entry which is preliminary data.</text>
</comment>
<dbReference type="RefSeq" id="WP_044234665.1">
    <property type="nucleotide sequence ID" value="NZ_ASRX01000001.1"/>
</dbReference>
<keyword evidence="14" id="KW-1185">Reference proteome</keyword>
<evidence type="ECO:0000256" key="2">
    <source>
        <dbReference type="ARBA" id="ARBA00022475"/>
    </source>
</evidence>
<evidence type="ECO:0000256" key="3">
    <source>
        <dbReference type="ARBA" id="ARBA00022692"/>
    </source>
</evidence>
<evidence type="ECO:0000256" key="4">
    <source>
        <dbReference type="ARBA" id="ARBA00022737"/>
    </source>
</evidence>
<dbReference type="SMART" id="SM01091">
    <property type="entry name" value="CorC_HlyC"/>
    <property type="match status" value="1"/>
</dbReference>
<dbReference type="OrthoDB" id="9798188at2"/>
<feature type="domain" description="CBS" evidence="11">
    <location>
        <begin position="221"/>
        <end position="279"/>
    </location>
</feature>
<dbReference type="InterPro" id="IPR016169">
    <property type="entry name" value="FAD-bd_PCMH_sub2"/>
</dbReference>
<evidence type="ECO:0000259" key="12">
    <source>
        <dbReference type="PROSITE" id="PS51846"/>
    </source>
</evidence>